<proteinExistence type="predicted"/>
<feature type="compositionally biased region" description="Pro residues" evidence="1">
    <location>
        <begin position="60"/>
        <end position="88"/>
    </location>
</feature>
<evidence type="ECO:0000259" key="3">
    <source>
        <dbReference type="Pfam" id="PF13719"/>
    </source>
</evidence>
<name>A0A372ELG3_9BURK</name>
<evidence type="ECO:0000313" key="4">
    <source>
        <dbReference type="EMBL" id="RFP80242.1"/>
    </source>
</evidence>
<dbReference type="RefSeq" id="WP_116958289.1">
    <property type="nucleotide sequence ID" value="NZ_QVLS01000003.1"/>
</dbReference>
<evidence type="ECO:0000256" key="2">
    <source>
        <dbReference type="SAM" id="Phobius"/>
    </source>
</evidence>
<keyword evidence="5" id="KW-1185">Reference proteome</keyword>
<feature type="region of interest" description="Disordered" evidence="1">
    <location>
        <begin position="204"/>
        <end position="248"/>
    </location>
</feature>
<feature type="domain" description="Zinc finger/thioredoxin putative" evidence="3">
    <location>
        <begin position="5"/>
        <end position="39"/>
    </location>
</feature>
<keyword evidence="2" id="KW-1133">Transmembrane helix</keyword>
<feature type="compositionally biased region" description="Low complexity" evidence="1">
    <location>
        <begin position="230"/>
        <end position="243"/>
    </location>
</feature>
<dbReference type="AlphaFoldDB" id="A0A372ELG3"/>
<sequence length="420" mass="43812">MSFTTRCPACGTVFRVVADQLKISDGWVRCGHCADVFDATIHLEAWAPAAAAPVAVPPPAPGPVSAAPPPTAEPAPVPAAPTPAPAPVDTPSVPDDDDPKAWFGDGPLEPAATAQSVPPAAEPPATESPVAAPPSAAPAPSPRDAGEDDDGVERRAPSDWPDSIQPPDALAVPSVLQTLAVESREEPESDFHAELERFAHSSRAPLVPDAPPAHGDSDASPAAPAPPAPASEAPMDSRPPADADAPDAEPGFVRQARRRAFWSSPGVRVVLVLVALLLAALLAGQWAIQQRHRLVAAQPALKPLIVQACGWLGCDLAPVRRIDAIVIDSAELVRRLGNFHSFDLVLHNQSPLEVALPALELTLTDPNGLVISRRVFLPQDWPVETAALPPGGRLSVSFRLSISLGEGVPTAGYRALVFYP</sequence>
<organism evidence="4 5">
    <name type="scientific">Hydrogenophaga borbori</name>
    <dbReference type="NCBI Taxonomy" id="2294117"/>
    <lineage>
        <taxon>Bacteria</taxon>
        <taxon>Pseudomonadati</taxon>
        <taxon>Pseudomonadota</taxon>
        <taxon>Betaproteobacteria</taxon>
        <taxon>Burkholderiales</taxon>
        <taxon>Comamonadaceae</taxon>
        <taxon>Hydrogenophaga</taxon>
    </lineage>
</organism>
<keyword evidence="2" id="KW-0812">Transmembrane</keyword>
<reference evidence="4 5" key="1">
    <citation type="submission" date="2018-08" db="EMBL/GenBank/DDBJ databases">
        <title>Hydrogenophaga sp. LA-38 isolated from sludge.</title>
        <authorList>
            <person name="Im W.-T."/>
        </authorList>
    </citation>
    <scope>NUCLEOTIDE SEQUENCE [LARGE SCALE GENOMIC DNA]</scope>
    <source>
        <strain evidence="4 5">LA-38</strain>
    </source>
</reference>
<dbReference type="InterPro" id="IPR011723">
    <property type="entry name" value="Znf/thioredoxin_put"/>
</dbReference>
<feature type="compositionally biased region" description="Low complexity" evidence="1">
    <location>
        <begin position="116"/>
        <end position="130"/>
    </location>
</feature>
<feature type="transmembrane region" description="Helical" evidence="2">
    <location>
        <begin position="267"/>
        <end position="288"/>
    </location>
</feature>
<evidence type="ECO:0000256" key="1">
    <source>
        <dbReference type="SAM" id="MobiDB-lite"/>
    </source>
</evidence>
<dbReference type="Pfam" id="PF13719">
    <property type="entry name" value="Zn_ribbon_5"/>
    <property type="match status" value="1"/>
</dbReference>
<feature type="compositionally biased region" description="Low complexity" evidence="1">
    <location>
        <begin position="212"/>
        <end position="222"/>
    </location>
</feature>
<evidence type="ECO:0000313" key="5">
    <source>
        <dbReference type="Proteomes" id="UP000261931"/>
    </source>
</evidence>
<feature type="region of interest" description="Disordered" evidence="1">
    <location>
        <begin position="60"/>
        <end position="169"/>
    </location>
</feature>
<protein>
    <submittedName>
        <fullName evidence="4">DUF3426 domain-containing protein</fullName>
    </submittedName>
</protein>
<dbReference type="InterPro" id="IPR021834">
    <property type="entry name" value="DUF3426"/>
</dbReference>
<feature type="compositionally biased region" description="Pro residues" evidence="1">
    <location>
        <begin position="131"/>
        <end position="141"/>
    </location>
</feature>
<dbReference type="EMBL" id="QVLS01000003">
    <property type="protein sequence ID" value="RFP80242.1"/>
    <property type="molecule type" value="Genomic_DNA"/>
</dbReference>
<accession>A0A372ELG3</accession>
<dbReference type="Pfam" id="PF11906">
    <property type="entry name" value="DUF3426"/>
    <property type="match status" value="1"/>
</dbReference>
<gene>
    <name evidence="4" type="ORF">DY262_07320</name>
</gene>
<dbReference type="NCBIfam" id="TIGR02098">
    <property type="entry name" value="MJ0042_CXXC"/>
    <property type="match status" value="1"/>
</dbReference>
<dbReference type="Proteomes" id="UP000261931">
    <property type="component" value="Unassembled WGS sequence"/>
</dbReference>
<keyword evidence="2" id="KW-0472">Membrane</keyword>
<comment type="caution">
    <text evidence="4">The sequence shown here is derived from an EMBL/GenBank/DDBJ whole genome shotgun (WGS) entry which is preliminary data.</text>
</comment>